<organism evidence="1 2">
    <name type="scientific">Phytopseudomonas dryadis</name>
    <dbReference type="NCBI Taxonomy" id="2487520"/>
    <lineage>
        <taxon>Bacteria</taxon>
        <taxon>Pseudomonadati</taxon>
        <taxon>Pseudomonadota</taxon>
        <taxon>Gammaproteobacteria</taxon>
        <taxon>Pseudomonadales</taxon>
        <taxon>Pseudomonadaceae</taxon>
        <taxon>Phytopseudomonas</taxon>
    </lineage>
</organism>
<accession>A0A4Q9R358</accession>
<reference evidence="1 2" key="1">
    <citation type="submission" date="2018-06" db="EMBL/GenBank/DDBJ databases">
        <title>Three novel Pseudomonas species isolated from symptomatic oak.</title>
        <authorList>
            <person name="Bueno-Gonzalez V."/>
            <person name="Brady C."/>
        </authorList>
    </citation>
    <scope>NUCLEOTIDE SEQUENCE [LARGE SCALE GENOMIC DNA]</scope>
    <source>
        <strain evidence="1 2">P6B</strain>
    </source>
</reference>
<dbReference type="Proteomes" id="UP000293172">
    <property type="component" value="Unassembled WGS sequence"/>
</dbReference>
<name>A0A4Q9R358_9GAMM</name>
<gene>
    <name evidence="1" type="ORF">DNK44_11945</name>
</gene>
<proteinExistence type="predicted"/>
<dbReference type="AlphaFoldDB" id="A0A4Q9R358"/>
<protein>
    <submittedName>
        <fullName evidence="1">Uncharacterized protein</fullName>
    </submittedName>
</protein>
<evidence type="ECO:0000313" key="1">
    <source>
        <dbReference type="EMBL" id="TBU92772.1"/>
    </source>
</evidence>
<evidence type="ECO:0000313" key="2">
    <source>
        <dbReference type="Proteomes" id="UP000293172"/>
    </source>
</evidence>
<sequence length="181" mass="20598">MREAPAALEKDTLALALVNDELDRFIVGEPFYFLEAKADNDEPQNVIPAFDQLVVPFWRTSRDADFPKRFAAALLKAVTTYPDCNRALYVVSDWIWYYRFCLMKKQSQPQGMYAELFEVDLGRVALVLKQQLELNKVALIDDTRWAGATWNSTNGMWGPILRTSMTVRDKLGGPDFVPANA</sequence>
<dbReference type="RefSeq" id="WP_131198086.1">
    <property type="nucleotide sequence ID" value="NZ_QJUL01000014.1"/>
</dbReference>
<dbReference type="OrthoDB" id="6852924at2"/>
<comment type="caution">
    <text evidence="1">The sequence shown here is derived from an EMBL/GenBank/DDBJ whole genome shotgun (WGS) entry which is preliminary data.</text>
</comment>
<dbReference type="EMBL" id="QJUL01000014">
    <property type="protein sequence ID" value="TBU92772.1"/>
    <property type="molecule type" value="Genomic_DNA"/>
</dbReference>